<name>A0ABN3W6N4_9ACTN</name>
<comment type="caution">
    <text evidence="1">The sequence shown here is derived from an EMBL/GenBank/DDBJ whole genome shotgun (WGS) entry which is preliminary data.</text>
</comment>
<gene>
    <name evidence="1" type="ORF">GCM10010517_62810</name>
</gene>
<dbReference type="Pfam" id="PF19739">
    <property type="entry name" value="DUF6228"/>
    <property type="match status" value="1"/>
</dbReference>
<keyword evidence="2" id="KW-1185">Reference proteome</keyword>
<sequence length="96" mass="10752">MDLPEPVEVVVRCPGMHVRLSGIHARDPYEAEFSVELHTSGLDARLDGVIQSVWDRPLADFLDELVADFRGWEGNASGASRTSWLRRRFTQAGTPM</sequence>
<organism evidence="1 2">
    <name type="scientific">Streptosporangium fragile</name>
    <dbReference type="NCBI Taxonomy" id="46186"/>
    <lineage>
        <taxon>Bacteria</taxon>
        <taxon>Bacillati</taxon>
        <taxon>Actinomycetota</taxon>
        <taxon>Actinomycetes</taxon>
        <taxon>Streptosporangiales</taxon>
        <taxon>Streptosporangiaceae</taxon>
        <taxon>Streptosporangium</taxon>
    </lineage>
</organism>
<dbReference type="EMBL" id="BAAAVI010000060">
    <property type="protein sequence ID" value="GAA2897722.1"/>
    <property type="molecule type" value="Genomic_DNA"/>
</dbReference>
<protein>
    <submittedName>
        <fullName evidence="1">Uncharacterized protein</fullName>
    </submittedName>
</protein>
<evidence type="ECO:0000313" key="2">
    <source>
        <dbReference type="Proteomes" id="UP001500831"/>
    </source>
</evidence>
<dbReference type="Proteomes" id="UP001500831">
    <property type="component" value="Unassembled WGS sequence"/>
</dbReference>
<evidence type="ECO:0000313" key="1">
    <source>
        <dbReference type="EMBL" id="GAA2897722.1"/>
    </source>
</evidence>
<accession>A0ABN3W6N4</accession>
<reference evidence="1 2" key="1">
    <citation type="journal article" date="2019" name="Int. J. Syst. Evol. Microbiol.">
        <title>The Global Catalogue of Microorganisms (GCM) 10K type strain sequencing project: providing services to taxonomists for standard genome sequencing and annotation.</title>
        <authorList>
            <consortium name="The Broad Institute Genomics Platform"/>
            <consortium name="The Broad Institute Genome Sequencing Center for Infectious Disease"/>
            <person name="Wu L."/>
            <person name="Ma J."/>
        </authorList>
    </citation>
    <scope>NUCLEOTIDE SEQUENCE [LARGE SCALE GENOMIC DNA]</scope>
    <source>
        <strain evidence="1 2">JCM 6242</strain>
    </source>
</reference>
<proteinExistence type="predicted"/>
<dbReference type="InterPro" id="IPR046196">
    <property type="entry name" value="DUF6228"/>
</dbReference>